<reference evidence="1 2" key="1">
    <citation type="submission" date="2018-08" db="EMBL/GenBank/DDBJ databases">
        <title>A genome reference for cultivated species of the human gut microbiota.</title>
        <authorList>
            <person name="Zou Y."/>
            <person name="Xue W."/>
            <person name="Luo G."/>
        </authorList>
    </citation>
    <scope>NUCLEOTIDE SEQUENCE [LARGE SCALE GENOMIC DNA]</scope>
    <source>
        <strain evidence="1 2">AF14-49</strain>
    </source>
</reference>
<protein>
    <submittedName>
        <fullName evidence="1">Uncharacterized protein</fullName>
    </submittedName>
</protein>
<dbReference type="AlphaFoldDB" id="A0A412WWY0"/>
<dbReference type="InterPro" id="IPR032183">
    <property type="entry name" value="PKD-like"/>
</dbReference>
<dbReference type="RefSeq" id="WP_118261163.1">
    <property type="nucleotide sequence ID" value="NZ_CALBWO010000072.1"/>
</dbReference>
<comment type="caution">
    <text evidence="1">The sequence shown here is derived from an EMBL/GenBank/DDBJ whole genome shotgun (WGS) entry which is preliminary data.</text>
</comment>
<organism evidence="1 2">
    <name type="scientific">Butyricimonas virosa</name>
    <dbReference type="NCBI Taxonomy" id="544645"/>
    <lineage>
        <taxon>Bacteria</taxon>
        <taxon>Pseudomonadati</taxon>
        <taxon>Bacteroidota</taxon>
        <taxon>Bacteroidia</taxon>
        <taxon>Bacteroidales</taxon>
        <taxon>Odoribacteraceae</taxon>
        <taxon>Butyricimonas</taxon>
    </lineage>
</organism>
<gene>
    <name evidence="1" type="ORF">DWW18_15545</name>
</gene>
<sequence>MKKWMKLYSIVLCSLFVWSCYDDKGNYDYSDLGEVVLEIENEETVMYGEALEMVPKVTLKRTTEDQYAWAWEVALKTSSSVPEFKRIAETKVLNIDDFREEVGSYDLRFCAIHKASKVETYAYCKLTVDNGLSKVYLLLSQQANGQYDIDAVTHPGGIVRLNQYSLINNEYIPNAEKLFYVNSAQTRDELLYLTQTEGGKTISPIDLAYQGEADGWFFDAPEHLRVSHLVTDYSARDQFMVCDGGIHYMNNVQVPLKASVRCRLDDLDYNITGVGTMHNSSGLGRYAFYDDKNGRFLEWKFAYGQNYLGELTADATAPFDPLKINKRFIQDISGKEDRCWFLFDDGTDMYLYTFKDGAGVYYNVTLVPYEAPVKLDAALRETFSKATAFCALKTADKFYYAVDNVIWIYNASTHKTEPEPFYTDPDANMRFVKIYYRDKDEAEVVFAGNSGDEGHFYRIKVDYTGRLAEPTEKEPEPFKSYRGFGKVKDFVYKYKAVS</sequence>
<evidence type="ECO:0000313" key="1">
    <source>
        <dbReference type="EMBL" id="RGV32012.1"/>
    </source>
</evidence>
<proteinExistence type="predicted"/>
<accession>A0A412WWY0</accession>
<evidence type="ECO:0000313" key="2">
    <source>
        <dbReference type="Proteomes" id="UP000283589"/>
    </source>
</evidence>
<dbReference type="Pfam" id="PF16407">
    <property type="entry name" value="PKD_2"/>
    <property type="match status" value="1"/>
</dbReference>
<name>A0A412WWY0_9BACT</name>
<dbReference type="Proteomes" id="UP000283589">
    <property type="component" value="Unassembled WGS sequence"/>
</dbReference>
<dbReference type="EMBL" id="QRZA01000025">
    <property type="protein sequence ID" value="RGV32012.1"/>
    <property type="molecule type" value="Genomic_DNA"/>
</dbReference>